<sequence>MSVEPFEIFLVCAPGLEPMLAEEARSLGFPVSGILPGGVTFNGLWPDVWRANLALRGATRVLARIGDFRAFHLAQLDKRARKFDWGAVLRPDVPVSVEATCIKSKIYHDRAAAQRIETALREEAGITIAKDAPLKVMARIEDNLVTISVDTSGDLLHKRGHKAAVGKAPMRETLAALFLRRCGYTGGETVVDPMCGSGTFVIEAAEMALGLLPGRSRRFAFEQLSTFDPDAVAALREQAPTQTSLRFYGSDRDAGAVKNATANADRAGVSDVLQITQAPISDLARPEGAPGLVIINPPYGGRIGNRKMLFSLYGTVGEVLTERFRGWRVGIITDDGGLAKATGLPFLPMERAIDHGGLKVKLYRTDPLP</sequence>
<dbReference type="Gene3D" id="3.30.2130.30">
    <property type="match status" value="1"/>
</dbReference>
<protein>
    <submittedName>
        <fullName evidence="5">Putative N6-adenine-specific DNA methylase</fullName>
    </submittedName>
</protein>
<dbReference type="PANTHER" id="PTHR47313:SF1">
    <property type="entry name" value="RIBOSOMAL RNA LARGE SUBUNIT METHYLTRANSFERASE K_L"/>
    <property type="match status" value="1"/>
</dbReference>
<evidence type="ECO:0000313" key="5">
    <source>
        <dbReference type="EMBL" id="SFC18341.1"/>
    </source>
</evidence>
<dbReference type="OrthoDB" id="9809404at2"/>
<accession>A0A1I1H3H6</accession>
<reference evidence="5 6" key="1">
    <citation type="submission" date="2016-10" db="EMBL/GenBank/DDBJ databases">
        <authorList>
            <person name="de Groot N.N."/>
        </authorList>
    </citation>
    <scope>NUCLEOTIDE SEQUENCE [LARGE SCALE GENOMIC DNA]</scope>
    <source>
        <strain evidence="5 6">DSM 29619</strain>
    </source>
</reference>
<dbReference type="InterPro" id="IPR002052">
    <property type="entry name" value="DNA_methylase_N6_adenine_CS"/>
</dbReference>
<organism evidence="5 6">
    <name type="scientific">Pseudooceanicola nitratireducens</name>
    <dbReference type="NCBI Taxonomy" id="517719"/>
    <lineage>
        <taxon>Bacteria</taxon>
        <taxon>Pseudomonadati</taxon>
        <taxon>Pseudomonadota</taxon>
        <taxon>Alphaproteobacteria</taxon>
        <taxon>Rhodobacterales</taxon>
        <taxon>Paracoccaceae</taxon>
        <taxon>Pseudooceanicola</taxon>
    </lineage>
</organism>
<keyword evidence="2" id="KW-0808">Transferase</keyword>
<dbReference type="GO" id="GO:0003676">
    <property type="term" value="F:nucleic acid binding"/>
    <property type="evidence" value="ECO:0007669"/>
    <property type="project" value="InterPro"/>
</dbReference>
<dbReference type="Pfam" id="PF01170">
    <property type="entry name" value="UPF0020"/>
    <property type="match status" value="1"/>
</dbReference>
<dbReference type="InterPro" id="IPR029063">
    <property type="entry name" value="SAM-dependent_MTases_sf"/>
</dbReference>
<evidence type="ECO:0000259" key="4">
    <source>
        <dbReference type="Pfam" id="PF22020"/>
    </source>
</evidence>
<keyword evidence="6" id="KW-1185">Reference proteome</keyword>
<dbReference type="InterPro" id="IPR000241">
    <property type="entry name" value="RlmKL-like_Mtase"/>
</dbReference>
<dbReference type="EMBL" id="FOLX01000001">
    <property type="protein sequence ID" value="SFC18341.1"/>
    <property type="molecule type" value="Genomic_DNA"/>
</dbReference>
<dbReference type="PROSITE" id="PS01261">
    <property type="entry name" value="UPF0020"/>
    <property type="match status" value="1"/>
</dbReference>
<evidence type="ECO:0000313" key="6">
    <source>
        <dbReference type="Proteomes" id="UP000231644"/>
    </source>
</evidence>
<keyword evidence="1 5" id="KW-0489">Methyltransferase</keyword>
<dbReference type="GO" id="GO:0070043">
    <property type="term" value="F:rRNA (guanine-N7-)-methyltransferase activity"/>
    <property type="evidence" value="ECO:0007669"/>
    <property type="project" value="TreeGrafter"/>
</dbReference>
<proteinExistence type="predicted"/>
<evidence type="ECO:0000256" key="1">
    <source>
        <dbReference type="ARBA" id="ARBA00022603"/>
    </source>
</evidence>
<dbReference type="InterPro" id="IPR053943">
    <property type="entry name" value="RlmKL-like_Mtase_CS"/>
</dbReference>
<evidence type="ECO:0000259" key="3">
    <source>
        <dbReference type="Pfam" id="PF01170"/>
    </source>
</evidence>
<gene>
    <name evidence="5" type="ORF">SAMN05421762_0101</name>
</gene>
<dbReference type="STRING" id="517719.SAMN05421762_0101"/>
<dbReference type="AlphaFoldDB" id="A0A1I1H3H6"/>
<dbReference type="Proteomes" id="UP000231644">
    <property type="component" value="Unassembled WGS sequence"/>
</dbReference>
<name>A0A1I1H3H6_9RHOB</name>
<dbReference type="PANTHER" id="PTHR47313">
    <property type="entry name" value="RIBOSOMAL RNA LARGE SUBUNIT METHYLTRANSFERASE K/L"/>
    <property type="match status" value="1"/>
</dbReference>
<dbReference type="Gene3D" id="3.40.50.150">
    <property type="entry name" value="Vaccinia Virus protein VP39"/>
    <property type="match status" value="1"/>
</dbReference>
<feature type="domain" description="RlmL ferredoxin-like" evidence="4">
    <location>
        <begin position="7"/>
        <end position="62"/>
    </location>
</feature>
<dbReference type="PROSITE" id="PS00092">
    <property type="entry name" value="N6_MTASE"/>
    <property type="match status" value="1"/>
</dbReference>
<dbReference type="Pfam" id="PF22020">
    <property type="entry name" value="RlmL_1st"/>
    <property type="match status" value="1"/>
</dbReference>
<evidence type="ECO:0000256" key="2">
    <source>
        <dbReference type="ARBA" id="ARBA00022679"/>
    </source>
</evidence>
<dbReference type="SUPFAM" id="SSF53335">
    <property type="entry name" value="S-adenosyl-L-methionine-dependent methyltransferases"/>
    <property type="match status" value="1"/>
</dbReference>
<dbReference type="InterPro" id="IPR054170">
    <property type="entry name" value="RlmL_1st"/>
</dbReference>
<dbReference type="RefSeq" id="WP_093448829.1">
    <property type="nucleotide sequence ID" value="NZ_FNZG01000002.1"/>
</dbReference>
<dbReference type="CDD" id="cd11715">
    <property type="entry name" value="THUMP_AdoMetMT"/>
    <property type="match status" value="1"/>
</dbReference>
<dbReference type="GO" id="GO:0008990">
    <property type="term" value="F:rRNA (guanine-N2-)-methyltransferase activity"/>
    <property type="evidence" value="ECO:0007669"/>
    <property type="project" value="TreeGrafter"/>
</dbReference>
<feature type="domain" description="Ribosomal RNA large subunit methyltransferase K/L-like methyltransferase" evidence="3">
    <location>
        <begin position="159"/>
        <end position="342"/>
    </location>
</feature>